<comment type="caution">
    <text evidence="12">The sequence shown here is derived from an EMBL/GenBank/DDBJ whole genome shotgun (WGS) entry which is preliminary data.</text>
</comment>
<keyword evidence="3" id="KW-0067">ATP-binding</keyword>
<evidence type="ECO:0000256" key="4">
    <source>
        <dbReference type="ARBA" id="ARBA00023012"/>
    </source>
</evidence>
<dbReference type="GO" id="GO:0005524">
    <property type="term" value="F:ATP binding"/>
    <property type="evidence" value="ECO:0007669"/>
    <property type="project" value="UniProtKB-KW"/>
</dbReference>
<evidence type="ECO:0000256" key="9">
    <source>
        <dbReference type="PROSITE-ProRule" id="PRU00169"/>
    </source>
</evidence>
<dbReference type="FunFam" id="3.40.50.2300:FF:000018">
    <property type="entry name" value="DNA-binding transcriptional regulator NtrC"/>
    <property type="match status" value="1"/>
</dbReference>
<evidence type="ECO:0000256" key="7">
    <source>
        <dbReference type="ARBA" id="ARBA00023159"/>
    </source>
</evidence>
<proteinExistence type="predicted"/>
<keyword evidence="1 9" id="KW-0597">Phosphoprotein</keyword>
<dbReference type="InterPro" id="IPR003593">
    <property type="entry name" value="AAA+_ATPase"/>
</dbReference>
<keyword evidence="13" id="KW-1185">Reference proteome</keyword>
<dbReference type="CDD" id="cd17550">
    <property type="entry name" value="REC_NtrX-like"/>
    <property type="match status" value="1"/>
</dbReference>
<dbReference type="SMART" id="SM00382">
    <property type="entry name" value="AAA"/>
    <property type="match status" value="1"/>
</dbReference>
<evidence type="ECO:0000256" key="5">
    <source>
        <dbReference type="ARBA" id="ARBA00023015"/>
    </source>
</evidence>
<gene>
    <name evidence="12" type="primary">ntrX</name>
    <name evidence="12" type="ORF">GCM10011342_10730</name>
</gene>
<dbReference type="Pfam" id="PF02954">
    <property type="entry name" value="HTH_8"/>
    <property type="match status" value="1"/>
</dbReference>
<dbReference type="GO" id="GO:0000160">
    <property type="term" value="P:phosphorelay signal transduction system"/>
    <property type="evidence" value="ECO:0007669"/>
    <property type="project" value="UniProtKB-KW"/>
</dbReference>
<dbReference type="Gene3D" id="3.40.50.2300">
    <property type="match status" value="1"/>
</dbReference>
<dbReference type="SUPFAM" id="SSF52172">
    <property type="entry name" value="CheY-like"/>
    <property type="match status" value="1"/>
</dbReference>
<sequence>MAIDVLVVDDEQDIRELISGILEDEGYSPRTAGDSDSVFRALTSRVPALVILDIWLQGSRLDGLEILEELKKLHPSLPILIISGHGNIETAVAAIKRGAYDFIEKPFNSDKLLLTVQRALETARLRRENTHLRSRTSELGLIGKSTLMTQLRSLIERIADSRSRVLICGPDGSGKEIIARTIHAQSNRADLPFVVAGSASISPEKMEEELFGIEGSDGKPAKVGLMEEAHGGTLLFDEIGDMPLETQGKVLRVLVDQRFTRVGGHSPVEVDVRIVTTTAKDLLAEAENGKFRSDLYHRLNVVSITAPSLAARREDIQQLAEYFISAISRQGGIQKRTLSQEALAALQAYHWPGNVRQLRNVIEQTLILMGRGGEAEITVDKLPLDIVNSGPSLPTSDNLQQIIALPLREAREKFEREYLLAQINRFGGNISRTASFICMERSALHRKLKALGITPHVRPDTPAQ</sequence>
<dbReference type="InterPro" id="IPR011006">
    <property type="entry name" value="CheY-like_superfamily"/>
</dbReference>
<dbReference type="Proteomes" id="UP000613582">
    <property type="component" value="Unassembled WGS sequence"/>
</dbReference>
<dbReference type="InterPro" id="IPR002078">
    <property type="entry name" value="Sigma_54_int"/>
</dbReference>
<evidence type="ECO:0000256" key="3">
    <source>
        <dbReference type="ARBA" id="ARBA00022840"/>
    </source>
</evidence>
<dbReference type="InterPro" id="IPR009057">
    <property type="entry name" value="Homeodomain-like_sf"/>
</dbReference>
<dbReference type="PROSITE" id="PS00688">
    <property type="entry name" value="SIGMA54_INTERACT_3"/>
    <property type="match status" value="1"/>
</dbReference>
<keyword evidence="6" id="KW-0238">DNA-binding</keyword>
<dbReference type="Pfam" id="PF25601">
    <property type="entry name" value="AAA_lid_14"/>
    <property type="match status" value="1"/>
</dbReference>
<dbReference type="PANTHER" id="PTHR32071">
    <property type="entry name" value="TRANSCRIPTIONAL REGULATORY PROTEIN"/>
    <property type="match status" value="1"/>
</dbReference>
<evidence type="ECO:0000256" key="6">
    <source>
        <dbReference type="ARBA" id="ARBA00023125"/>
    </source>
</evidence>
<evidence type="ECO:0000259" key="11">
    <source>
        <dbReference type="PROSITE" id="PS50110"/>
    </source>
</evidence>
<dbReference type="Pfam" id="PF00158">
    <property type="entry name" value="Sigma54_activat"/>
    <property type="match status" value="1"/>
</dbReference>
<organism evidence="12 13">
    <name type="scientific">Aquisalinus flavus</name>
    <dbReference type="NCBI Taxonomy" id="1526572"/>
    <lineage>
        <taxon>Bacteria</taxon>
        <taxon>Pseudomonadati</taxon>
        <taxon>Pseudomonadota</taxon>
        <taxon>Alphaproteobacteria</taxon>
        <taxon>Parvularculales</taxon>
        <taxon>Parvularculaceae</taxon>
        <taxon>Aquisalinus</taxon>
    </lineage>
</organism>
<dbReference type="SUPFAM" id="SSF46689">
    <property type="entry name" value="Homeodomain-like"/>
    <property type="match status" value="1"/>
</dbReference>
<dbReference type="InterPro" id="IPR027417">
    <property type="entry name" value="P-loop_NTPase"/>
</dbReference>
<dbReference type="FunFam" id="3.40.50.300:FF:000006">
    <property type="entry name" value="DNA-binding transcriptional regulator NtrC"/>
    <property type="match status" value="1"/>
</dbReference>
<dbReference type="GO" id="GO:0006355">
    <property type="term" value="P:regulation of DNA-templated transcription"/>
    <property type="evidence" value="ECO:0007669"/>
    <property type="project" value="InterPro"/>
</dbReference>
<dbReference type="SUPFAM" id="SSF52540">
    <property type="entry name" value="P-loop containing nucleoside triphosphate hydrolases"/>
    <property type="match status" value="1"/>
</dbReference>
<dbReference type="RefSeq" id="WP_188160239.1">
    <property type="nucleotide sequence ID" value="NZ_BMGH01000001.1"/>
</dbReference>
<dbReference type="PROSITE" id="PS50110">
    <property type="entry name" value="RESPONSE_REGULATORY"/>
    <property type="match status" value="1"/>
</dbReference>
<evidence type="ECO:0000313" key="13">
    <source>
        <dbReference type="Proteomes" id="UP000613582"/>
    </source>
</evidence>
<keyword evidence="5" id="KW-0805">Transcription regulation</keyword>
<evidence type="ECO:0000256" key="8">
    <source>
        <dbReference type="ARBA" id="ARBA00023163"/>
    </source>
</evidence>
<dbReference type="CDD" id="cd00009">
    <property type="entry name" value="AAA"/>
    <property type="match status" value="1"/>
</dbReference>
<evidence type="ECO:0000313" key="12">
    <source>
        <dbReference type="EMBL" id="GGD03596.1"/>
    </source>
</evidence>
<dbReference type="SMART" id="SM00448">
    <property type="entry name" value="REC"/>
    <property type="match status" value="1"/>
</dbReference>
<dbReference type="InterPro" id="IPR058031">
    <property type="entry name" value="AAA_lid_NorR"/>
</dbReference>
<dbReference type="PANTHER" id="PTHR32071:SF17">
    <property type="entry name" value="TRANSCRIPTIONAL REGULATOR (NTRC FAMILY)"/>
    <property type="match status" value="1"/>
</dbReference>
<dbReference type="EMBL" id="BMGH01000001">
    <property type="protein sequence ID" value="GGD03596.1"/>
    <property type="molecule type" value="Genomic_DNA"/>
</dbReference>
<dbReference type="Gene3D" id="1.10.10.60">
    <property type="entry name" value="Homeodomain-like"/>
    <property type="match status" value="1"/>
</dbReference>
<dbReference type="GO" id="GO:0043565">
    <property type="term" value="F:sequence-specific DNA binding"/>
    <property type="evidence" value="ECO:0007669"/>
    <property type="project" value="InterPro"/>
</dbReference>
<dbReference type="InterPro" id="IPR001789">
    <property type="entry name" value="Sig_transdc_resp-reg_receiver"/>
</dbReference>
<dbReference type="InterPro" id="IPR025943">
    <property type="entry name" value="Sigma_54_int_dom_ATP-bd_2"/>
</dbReference>
<reference evidence="12" key="1">
    <citation type="journal article" date="2014" name="Int. J. Syst. Evol. Microbiol.">
        <title>Complete genome sequence of Corynebacterium casei LMG S-19264T (=DSM 44701T), isolated from a smear-ripened cheese.</title>
        <authorList>
            <consortium name="US DOE Joint Genome Institute (JGI-PGF)"/>
            <person name="Walter F."/>
            <person name="Albersmeier A."/>
            <person name="Kalinowski J."/>
            <person name="Ruckert C."/>
        </authorList>
    </citation>
    <scope>NUCLEOTIDE SEQUENCE</scope>
    <source>
        <strain evidence="12">CGMCC 1.12921</strain>
    </source>
</reference>
<protein>
    <submittedName>
        <fullName evidence="12">Sigma-54-dependent Fis family transcriptional regulator</fullName>
    </submittedName>
</protein>
<dbReference type="FunFam" id="1.10.10.60:FF:000165">
    <property type="entry name" value="Two-component system nitrogen regulation response regulator NtrX"/>
    <property type="match status" value="1"/>
</dbReference>
<feature type="domain" description="Response regulatory" evidence="11">
    <location>
        <begin position="4"/>
        <end position="120"/>
    </location>
</feature>
<name>A0A8J2V6E2_9PROT</name>
<keyword evidence="4" id="KW-0902">Two-component regulatory system</keyword>
<dbReference type="InterPro" id="IPR002197">
    <property type="entry name" value="HTH_Fis"/>
</dbReference>
<evidence type="ECO:0000259" key="10">
    <source>
        <dbReference type="PROSITE" id="PS50045"/>
    </source>
</evidence>
<feature type="modified residue" description="4-aspartylphosphate" evidence="9">
    <location>
        <position position="53"/>
    </location>
</feature>
<dbReference type="AlphaFoldDB" id="A0A8J2V6E2"/>
<evidence type="ECO:0000256" key="2">
    <source>
        <dbReference type="ARBA" id="ARBA00022741"/>
    </source>
</evidence>
<dbReference type="InterPro" id="IPR025944">
    <property type="entry name" value="Sigma_54_int_dom_CS"/>
</dbReference>
<evidence type="ECO:0000256" key="1">
    <source>
        <dbReference type="ARBA" id="ARBA00022553"/>
    </source>
</evidence>
<dbReference type="PROSITE" id="PS00676">
    <property type="entry name" value="SIGMA54_INTERACT_2"/>
    <property type="match status" value="1"/>
</dbReference>
<feature type="domain" description="Sigma-54 factor interaction" evidence="10">
    <location>
        <begin position="141"/>
        <end position="367"/>
    </location>
</feature>
<dbReference type="Pfam" id="PF00072">
    <property type="entry name" value="Response_reg"/>
    <property type="match status" value="1"/>
</dbReference>
<reference evidence="12" key="2">
    <citation type="submission" date="2020-09" db="EMBL/GenBank/DDBJ databases">
        <authorList>
            <person name="Sun Q."/>
            <person name="Zhou Y."/>
        </authorList>
    </citation>
    <scope>NUCLEOTIDE SEQUENCE</scope>
    <source>
        <strain evidence="12">CGMCC 1.12921</strain>
    </source>
</reference>
<accession>A0A8J2V6E2</accession>
<dbReference type="Gene3D" id="1.10.8.60">
    <property type="match status" value="1"/>
</dbReference>
<keyword evidence="8" id="KW-0804">Transcription</keyword>
<keyword evidence="2" id="KW-0547">Nucleotide-binding</keyword>
<dbReference type="Gene3D" id="3.40.50.300">
    <property type="entry name" value="P-loop containing nucleotide triphosphate hydrolases"/>
    <property type="match status" value="1"/>
</dbReference>
<dbReference type="PROSITE" id="PS50045">
    <property type="entry name" value="SIGMA54_INTERACT_4"/>
    <property type="match status" value="1"/>
</dbReference>
<keyword evidence="7" id="KW-0010">Activator</keyword>